<proteinExistence type="predicted"/>
<dbReference type="InterPro" id="IPR004358">
    <property type="entry name" value="Sig_transdc_His_kin-like_C"/>
</dbReference>
<sequence>MRSIRARLTVTLSALTAAVVLGAAIVGSIAVPPLLQQRFADQLESAATRASASLASAGGAELTDQTLPGIAGDSMGLVLLSSGEPVAANGVAAEDVSTLAALSVTAPTEVAGRYLGMSVDMTGLNLTYLDADGIQIPIDRVVLVMRTTDREEVIATIATWLLLGGVATSALLIAVAAIVVARGMRPLEAMADRAERIASGDRSLRLSPGSSGDPAIDRMASTVDAALDSQELAEQRLRTFLADASHELRTPLTTASGWVDLYLRGGLEDRERLDDAMTRVDTQLTRMRLMTDEMLALARTDAGRPLDRQPLDLADIARDVVSDARIAAPERSIVCTASDAALMRGDEARLAQVVRNLVGNAVQHTPADATITVLVEPGAEQHVLRVLDTGPGIAAADVPHLFERFWRGGAARSARGGAGLGLAIVQALVEQHDGTVAVASTPGQGTEFTVTLPIARG</sequence>
<dbReference type="GO" id="GO:0005886">
    <property type="term" value="C:plasma membrane"/>
    <property type="evidence" value="ECO:0007669"/>
    <property type="project" value="UniProtKB-SubCell"/>
</dbReference>
<comment type="catalytic activity">
    <reaction evidence="1">
        <text>ATP + protein L-histidine = ADP + protein N-phospho-L-histidine.</text>
        <dbReference type="EC" id="2.7.13.3"/>
    </reaction>
</comment>
<dbReference type="SMART" id="SM00387">
    <property type="entry name" value="HATPase_c"/>
    <property type="match status" value="1"/>
</dbReference>
<dbReference type="CDD" id="cd00082">
    <property type="entry name" value="HisKA"/>
    <property type="match status" value="1"/>
</dbReference>
<dbReference type="SUPFAM" id="SSF47384">
    <property type="entry name" value="Homodimeric domain of signal transducing histidine kinase"/>
    <property type="match status" value="1"/>
</dbReference>
<evidence type="ECO:0000256" key="12">
    <source>
        <dbReference type="SAM" id="Phobius"/>
    </source>
</evidence>
<dbReference type="Gene3D" id="6.10.340.10">
    <property type="match status" value="1"/>
</dbReference>
<dbReference type="SMART" id="SM00388">
    <property type="entry name" value="HisKA"/>
    <property type="match status" value="1"/>
</dbReference>
<dbReference type="SUPFAM" id="SSF55874">
    <property type="entry name" value="ATPase domain of HSP90 chaperone/DNA topoisomerase II/histidine kinase"/>
    <property type="match status" value="1"/>
</dbReference>
<keyword evidence="7 12" id="KW-0812">Transmembrane</keyword>
<evidence type="ECO:0000256" key="3">
    <source>
        <dbReference type="ARBA" id="ARBA00004236"/>
    </source>
</evidence>
<dbReference type="InterPro" id="IPR036097">
    <property type="entry name" value="HisK_dim/P_sf"/>
</dbReference>
<feature type="domain" description="Histidine kinase" evidence="13">
    <location>
        <begin position="243"/>
        <end position="456"/>
    </location>
</feature>
<dbReference type="KEGG" id="dcp:RN607_10340"/>
<dbReference type="AlphaFoldDB" id="A0AA96JC88"/>
<keyword evidence="10" id="KW-0902">Two-component regulatory system</keyword>
<dbReference type="GO" id="GO:0005509">
    <property type="term" value="F:calcium ion binding"/>
    <property type="evidence" value="ECO:0007669"/>
    <property type="project" value="UniProtKB-ARBA"/>
</dbReference>
<reference evidence="15" key="1">
    <citation type="submission" date="2023-09" db="EMBL/GenBank/DDBJ databases">
        <title>Demequina sp. a novel bacteria isolated from Capsicum annuum.</title>
        <authorList>
            <person name="Humaira Z."/>
            <person name="Lee J."/>
            <person name="Cho D."/>
        </authorList>
    </citation>
    <scope>NUCLEOTIDE SEQUENCE</scope>
    <source>
        <strain evidence="15">PMTSA13</strain>
    </source>
</reference>
<evidence type="ECO:0000256" key="6">
    <source>
        <dbReference type="ARBA" id="ARBA00022679"/>
    </source>
</evidence>
<dbReference type="InterPro" id="IPR050428">
    <property type="entry name" value="TCS_sensor_his_kinase"/>
</dbReference>
<dbReference type="RefSeq" id="WP_313542455.1">
    <property type="nucleotide sequence ID" value="NZ_CP134880.1"/>
</dbReference>
<dbReference type="PROSITE" id="PS50109">
    <property type="entry name" value="HIS_KIN"/>
    <property type="match status" value="1"/>
</dbReference>
<dbReference type="Proteomes" id="UP001303408">
    <property type="component" value="Chromosome"/>
</dbReference>
<evidence type="ECO:0000256" key="9">
    <source>
        <dbReference type="ARBA" id="ARBA00022989"/>
    </source>
</evidence>
<dbReference type="EMBL" id="CP134880">
    <property type="protein sequence ID" value="WNM26596.1"/>
    <property type="molecule type" value="Genomic_DNA"/>
</dbReference>
<dbReference type="InterPro" id="IPR005467">
    <property type="entry name" value="His_kinase_dom"/>
</dbReference>
<dbReference type="PANTHER" id="PTHR45436">
    <property type="entry name" value="SENSOR HISTIDINE KINASE YKOH"/>
    <property type="match status" value="1"/>
</dbReference>
<keyword evidence="9 12" id="KW-1133">Transmembrane helix</keyword>
<evidence type="ECO:0000256" key="2">
    <source>
        <dbReference type="ARBA" id="ARBA00001968"/>
    </source>
</evidence>
<accession>A0AA96JC88</accession>
<evidence type="ECO:0000256" key="4">
    <source>
        <dbReference type="ARBA" id="ARBA00012438"/>
    </source>
</evidence>
<dbReference type="Gene3D" id="3.30.565.10">
    <property type="entry name" value="Histidine kinase-like ATPase, C-terminal domain"/>
    <property type="match status" value="1"/>
</dbReference>
<dbReference type="InterPro" id="IPR003594">
    <property type="entry name" value="HATPase_dom"/>
</dbReference>
<organism evidence="15">
    <name type="scientific">Demequina capsici</name>
    <dbReference type="NCBI Taxonomy" id="3075620"/>
    <lineage>
        <taxon>Bacteria</taxon>
        <taxon>Bacillati</taxon>
        <taxon>Actinomycetota</taxon>
        <taxon>Actinomycetes</taxon>
        <taxon>Micrococcales</taxon>
        <taxon>Demequinaceae</taxon>
        <taxon>Demequina</taxon>
    </lineage>
</organism>
<evidence type="ECO:0000256" key="10">
    <source>
        <dbReference type="ARBA" id="ARBA00023012"/>
    </source>
</evidence>
<evidence type="ECO:0000259" key="14">
    <source>
        <dbReference type="PROSITE" id="PS50885"/>
    </source>
</evidence>
<evidence type="ECO:0000256" key="1">
    <source>
        <dbReference type="ARBA" id="ARBA00000085"/>
    </source>
</evidence>
<dbReference type="Pfam" id="PF02518">
    <property type="entry name" value="HATPase_c"/>
    <property type="match status" value="1"/>
</dbReference>
<protein>
    <recommendedName>
        <fullName evidence="4">histidine kinase</fullName>
        <ecNumber evidence="4">2.7.13.3</ecNumber>
    </recommendedName>
</protein>
<keyword evidence="8 15" id="KW-0418">Kinase</keyword>
<dbReference type="FunFam" id="3.30.565.10:FF:000006">
    <property type="entry name" value="Sensor histidine kinase WalK"/>
    <property type="match status" value="1"/>
</dbReference>
<feature type="transmembrane region" description="Helical" evidence="12">
    <location>
        <begin position="157"/>
        <end position="181"/>
    </location>
</feature>
<keyword evidence="5" id="KW-0597">Phosphoprotein</keyword>
<dbReference type="InterPro" id="IPR003661">
    <property type="entry name" value="HisK_dim/P_dom"/>
</dbReference>
<gene>
    <name evidence="15" type="ORF">RN607_10340</name>
</gene>
<evidence type="ECO:0000256" key="5">
    <source>
        <dbReference type="ARBA" id="ARBA00022553"/>
    </source>
</evidence>
<comment type="cofactor">
    <cofactor evidence="2">
        <name>a divalent metal cation</name>
        <dbReference type="ChEBI" id="CHEBI:60240"/>
    </cofactor>
</comment>
<dbReference type="GO" id="GO:0000155">
    <property type="term" value="F:phosphorelay sensor kinase activity"/>
    <property type="evidence" value="ECO:0007669"/>
    <property type="project" value="InterPro"/>
</dbReference>
<keyword evidence="6" id="KW-0808">Transferase</keyword>
<evidence type="ECO:0000259" key="13">
    <source>
        <dbReference type="PROSITE" id="PS50109"/>
    </source>
</evidence>
<dbReference type="CDD" id="cd00075">
    <property type="entry name" value="HATPase"/>
    <property type="match status" value="1"/>
</dbReference>
<keyword evidence="11 12" id="KW-0472">Membrane</keyword>
<evidence type="ECO:0000256" key="7">
    <source>
        <dbReference type="ARBA" id="ARBA00022692"/>
    </source>
</evidence>
<dbReference type="PANTHER" id="PTHR45436:SF5">
    <property type="entry name" value="SENSOR HISTIDINE KINASE TRCS"/>
    <property type="match status" value="1"/>
</dbReference>
<dbReference type="InterPro" id="IPR036890">
    <property type="entry name" value="HATPase_C_sf"/>
</dbReference>
<comment type="subcellular location">
    <subcellularLocation>
        <location evidence="3">Cell membrane</location>
    </subcellularLocation>
</comment>
<dbReference type="FunFam" id="1.10.287.130:FF:000001">
    <property type="entry name" value="Two-component sensor histidine kinase"/>
    <property type="match status" value="1"/>
</dbReference>
<evidence type="ECO:0000256" key="8">
    <source>
        <dbReference type="ARBA" id="ARBA00022777"/>
    </source>
</evidence>
<dbReference type="InterPro" id="IPR003660">
    <property type="entry name" value="HAMP_dom"/>
</dbReference>
<feature type="domain" description="HAMP" evidence="14">
    <location>
        <begin position="181"/>
        <end position="235"/>
    </location>
</feature>
<evidence type="ECO:0000313" key="15">
    <source>
        <dbReference type="EMBL" id="WNM26596.1"/>
    </source>
</evidence>
<dbReference type="PROSITE" id="PS50885">
    <property type="entry name" value="HAMP"/>
    <property type="match status" value="1"/>
</dbReference>
<dbReference type="Gene3D" id="1.10.287.130">
    <property type="match status" value="1"/>
</dbReference>
<dbReference type="Pfam" id="PF00512">
    <property type="entry name" value="HisKA"/>
    <property type="match status" value="1"/>
</dbReference>
<dbReference type="PRINTS" id="PR00344">
    <property type="entry name" value="BCTRLSENSOR"/>
</dbReference>
<dbReference type="EC" id="2.7.13.3" evidence="4"/>
<evidence type="ECO:0000256" key="11">
    <source>
        <dbReference type="ARBA" id="ARBA00023136"/>
    </source>
</evidence>
<name>A0AA96JC88_9MICO</name>